<organism evidence="6 7">
    <name type="scientific">Niabella yanshanensis</name>
    <dbReference type="NCBI Taxonomy" id="577386"/>
    <lineage>
        <taxon>Bacteria</taxon>
        <taxon>Pseudomonadati</taxon>
        <taxon>Bacteroidota</taxon>
        <taxon>Chitinophagia</taxon>
        <taxon>Chitinophagales</taxon>
        <taxon>Chitinophagaceae</taxon>
        <taxon>Niabella</taxon>
    </lineage>
</organism>
<proteinExistence type="predicted"/>
<dbReference type="SUPFAM" id="SSF52833">
    <property type="entry name" value="Thioredoxin-like"/>
    <property type="match status" value="1"/>
</dbReference>
<keyword evidence="7" id="KW-1185">Reference proteome</keyword>
<accession>A0ABZ0W692</accession>
<keyword evidence="2" id="KW-0201">Cytochrome c-type biogenesis</keyword>
<reference evidence="6 7" key="1">
    <citation type="submission" date="2023-12" db="EMBL/GenBank/DDBJ databases">
        <title>Genome sequencing and assembly of bacterial species from a model synthetic community.</title>
        <authorList>
            <person name="Hogle S.L."/>
        </authorList>
    </citation>
    <scope>NUCLEOTIDE SEQUENCE [LARGE SCALE GENOMIC DNA]</scope>
    <source>
        <strain evidence="6 7">HAMBI_3031</strain>
    </source>
</reference>
<gene>
    <name evidence="6" type="ORF">U0035_00585</name>
</gene>
<name>A0ABZ0W692_9BACT</name>
<evidence type="ECO:0000256" key="4">
    <source>
        <dbReference type="ARBA" id="ARBA00023284"/>
    </source>
</evidence>
<evidence type="ECO:0000256" key="1">
    <source>
        <dbReference type="ARBA" id="ARBA00004196"/>
    </source>
</evidence>
<dbReference type="InterPro" id="IPR036249">
    <property type="entry name" value="Thioredoxin-like_sf"/>
</dbReference>
<dbReference type="Gene3D" id="3.40.30.10">
    <property type="entry name" value="Glutaredoxin"/>
    <property type="match status" value="1"/>
</dbReference>
<dbReference type="PANTHER" id="PTHR42852">
    <property type="entry name" value="THIOL:DISULFIDE INTERCHANGE PROTEIN DSBE"/>
    <property type="match status" value="1"/>
</dbReference>
<evidence type="ECO:0000259" key="5">
    <source>
        <dbReference type="Pfam" id="PF08534"/>
    </source>
</evidence>
<keyword evidence="3" id="KW-1015">Disulfide bond</keyword>
<comment type="subcellular location">
    <subcellularLocation>
        <location evidence="1">Cell envelope</location>
    </subcellularLocation>
</comment>
<dbReference type="PANTHER" id="PTHR42852:SF6">
    <property type="entry name" value="THIOL:DISULFIDE INTERCHANGE PROTEIN DSBE"/>
    <property type="match status" value="1"/>
</dbReference>
<dbReference type="RefSeq" id="WP_114791377.1">
    <property type="nucleotide sequence ID" value="NZ_CP139960.1"/>
</dbReference>
<dbReference type="Proteomes" id="UP001325680">
    <property type="component" value="Chromosome"/>
</dbReference>
<dbReference type="InterPro" id="IPR013740">
    <property type="entry name" value="Redoxin"/>
</dbReference>
<dbReference type="CDD" id="cd02966">
    <property type="entry name" value="TlpA_like_family"/>
    <property type="match status" value="1"/>
</dbReference>
<protein>
    <submittedName>
        <fullName evidence="6">TlpA disulfide reductase family protein</fullName>
    </submittedName>
</protein>
<evidence type="ECO:0000256" key="3">
    <source>
        <dbReference type="ARBA" id="ARBA00023157"/>
    </source>
</evidence>
<evidence type="ECO:0000256" key="2">
    <source>
        <dbReference type="ARBA" id="ARBA00022748"/>
    </source>
</evidence>
<sequence>MKNVNEFLKLLGLLLVFNSVSGQKTKPLPDGVEQWFSLRLQNTGDRKPIDNYDDDAAFFSTDSATVIGYLKGYKPSEGFRTGMIYIENEFSRADHPIVVKILEDGRFEARIPMWHPKVVEMVFNDREFQYYIEPGQTLGIIIDWPLFRKNDNDDAIQFYGLLADINIGLGNIPLPKIDDDWLAKQVRQVKPQKFKGETLLDWDTQKRILDSILAIRRYHEKLKALVHAELTIDMLMRLYKYTELRKREFREYPHDLVLQVPLPANFYDFNKEVDFTNNSIFISPNFSSFINLTEYGPLIKAVSLTDTEFLVTGLKKVVRLDEMRDSIARNELYLTNGKVYDLIRLHRLIAAFDPDLRSVGNDSLITYFETVKRGLYNSFYTQQADIIIEDALRKKEGRGIPLPGSYAGALFKKLIAPYAGKMIFVDFWATTCGSSVWDIQQMRATRDKYKDSKDFVFLFITSEDESSKRVYQSFVRKQQLANTVYLSSDDYRYLRELFGIYGIPRYAIINKKGEVLNSKSEPHEFMLEINTFNTVVQHSSTH</sequence>
<dbReference type="InterPro" id="IPR050553">
    <property type="entry name" value="Thioredoxin_ResA/DsbE_sf"/>
</dbReference>
<dbReference type="Pfam" id="PF08534">
    <property type="entry name" value="Redoxin"/>
    <property type="match status" value="1"/>
</dbReference>
<evidence type="ECO:0000313" key="6">
    <source>
        <dbReference type="EMBL" id="WQD38641.1"/>
    </source>
</evidence>
<keyword evidence="4" id="KW-0676">Redox-active center</keyword>
<dbReference type="EMBL" id="CP139960">
    <property type="protein sequence ID" value="WQD38641.1"/>
    <property type="molecule type" value="Genomic_DNA"/>
</dbReference>
<feature type="domain" description="Redoxin" evidence="5">
    <location>
        <begin position="416"/>
        <end position="524"/>
    </location>
</feature>
<evidence type="ECO:0000313" key="7">
    <source>
        <dbReference type="Proteomes" id="UP001325680"/>
    </source>
</evidence>